<organism evidence="1 2">
    <name type="scientific">Bifidobacterium tsurumiense</name>
    <dbReference type="NCBI Taxonomy" id="356829"/>
    <lineage>
        <taxon>Bacteria</taxon>
        <taxon>Bacillati</taxon>
        <taxon>Actinomycetota</taxon>
        <taxon>Actinomycetes</taxon>
        <taxon>Bifidobacteriales</taxon>
        <taxon>Bifidobacteriaceae</taxon>
        <taxon>Bifidobacterium</taxon>
    </lineage>
</organism>
<reference evidence="1 2" key="1">
    <citation type="submission" date="2014-03" db="EMBL/GenBank/DDBJ databases">
        <title>Genomics of Bifidobacteria.</title>
        <authorList>
            <person name="Ventura M."/>
            <person name="Milani C."/>
            <person name="Lugli G.A."/>
        </authorList>
    </citation>
    <scope>NUCLEOTIDE SEQUENCE [LARGE SCALE GENOMIC DNA]</scope>
    <source>
        <strain evidence="1 2">JCM 13495</strain>
    </source>
</reference>
<keyword evidence="2" id="KW-1185">Reference proteome</keyword>
<dbReference type="AlphaFoldDB" id="A0A087EI78"/>
<gene>
    <name evidence="1" type="ORF">BITS_0728</name>
</gene>
<evidence type="ECO:0000313" key="2">
    <source>
        <dbReference type="Proteomes" id="UP000029080"/>
    </source>
</evidence>
<proteinExistence type="predicted"/>
<accession>A0A087EI78</accession>
<comment type="caution">
    <text evidence="1">The sequence shown here is derived from an EMBL/GenBank/DDBJ whole genome shotgun (WGS) entry which is preliminary data.</text>
</comment>
<evidence type="ECO:0000313" key="1">
    <source>
        <dbReference type="EMBL" id="KFJ07479.1"/>
    </source>
</evidence>
<dbReference type="EMBL" id="JGZU01000004">
    <property type="protein sequence ID" value="KFJ07479.1"/>
    <property type="molecule type" value="Genomic_DNA"/>
</dbReference>
<sequence>MSDVASQLNVNTVLNRDIDPNTGAPYNYQMRDSELDKRTTALDQDWQEHMGGQRTTMEYLKANNKLAIIPGATYTTPDEDSVVSAARGQIKTTIVNACWQVVFSSSPRRIRFDVGCRPEGSE</sequence>
<dbReference type="STRING" id="356829.BITS_0728"/>
<dbReference type="OrthoDB" id="3235892at2"/>
<dbReference type="Proteomes" id="UP000029080">
    <property type="component" value="Unassembled WGS sequence"/>
</dbReference>
<dbReference type="eggNOG" id="COG1653">
    <property type="taxonomic scope" value="Bacteria"/>
</dbReference>
<protein>
    <submittedName>
        <fullName evidence="1">Uncharacterized protein</fullName>
    </submittedName>
</protein>
<name>A0A087EI78_9BIFI</name>
<dbReference type="RefSeq" id="WP_026642639.1">
    <property type="nucleotide sequence ID" value="NZ_JAXEUP010000066.1"/>
</dbReference>